<dbReference type="InterPro" id="IPR036404">
    <property type="entry name" value="Jacalin-like_lectin_dom_sf"/>
</dbReference>
<proteinExistence type="predicted"/>
<dbReference type="SUPFAM" id="SSF51101">
    <property type="entry name" value="Mannose-binding lectins"/>
    <property type="match status" value="1"/>
</dbReference>
<dbReference type="SUPFAM" id="SSF54695">
    <property type="entry name" value="POZ domain"/>
    <property type="match status" value="1"/>
</dbReference>
<dbReference type="Pfam" id="PF00651">
    <property type="entry name" value="BTB"/>
    <property type="match status" value="1"/>
</dbReference>
<dbReference type="Gene3D" id="2.100.10.30">
    <property type="entry name" value="Jacalin-like lectin domain"/>
    <property type="match status" value="1"/>
</dbReference>
<evidence type="ECO:0000259" key="1">
    <source>
        <dbReference type="PROSITE" id="PS50097"/>
    </source>
</evidence>
<dbReference type="AlphaFoldDB" id="A0A564YLS6"/>
<dbReference type="Proteomes" id="UP000321570">
    <property type="component" value="Unassembled WGS sequence"/>
</dbReference>
<evidence type="ECO:0000313" key="3">
    <source>
        <dbReference type="Proteomes" id="UP000321570"/>
    </source>
</evidence>
<feature type="domain" description="BTB" evidence="1">
    <location>
        <begin position="32"/>
        <end position="103"/>
    </location>
</feature>
<gene>
    <name evidence="2" type="ORF">WMSIL1_LOCUS7076</name>
</gene>
<dbReference type="PROSITE" id="PS50097">
    <property type="entry name" value="BTB"/>
    <property type="match status" value="1"/>
</dbReference>
<dbReference type="InterPro" id="IPR000210">
    <property type="entry name" value="BTB/POZ_dom"/>
</dbReference>
<sequence length="463" mass="52465">MEAIQSADKTLFMYSSSVQDKIFDFYKEGKLTDVTWIVGSDEERIDAHSSICALSNRLKELILAHPSDKKKKLIRVPPSLTNSADELKSLLLLAYTGNLEESRSIIGYLELCERFDMPLGHAVCSRALPKFFAKTLLQPNIDVNQQKALRQIFIEAFEKTTSTEVHQAVLNVFRMHPLLFNDPSCLSNIPLDWILKVIKEKSLWMQSTGGYVYFGRSYITEVNQLLNNFFAVHDVNPIPVEFNSGDSMLAPLCMKDLDTQPFGFHSFAYDYNYSELPGSKNSYDKHPPGQWKVCALTGHVSRSWDGRQVLAGLDITYQNLITGRKEEVLWGHENDRLYTKHTIQVPEDDVITGAIINSGWLIDKLVFTTLRGMHMDALGGSDGGNRTVVEPSNFWRDSKPSVHNSILVAFHGIQYINIKSQGQILINRVTFHFSCVNEKAVITVNQDQGDFAIEILRNKRIIL</sequence>
<keyword evidence="3" id="KW-1185">Reference proteome</keyword>
<dbReference type="Gene3D" id="3.30.710.10">
    <property type="entry name" value="Potassium Channel Kv1.1, Chain A"/>
    <property type="match status" value="1"/>
</dbReference>
<protein>
    <recommendedName>
        <fullName evidence="1">BTB domain-containing protein</fullName>
    </recommendedName>
</protein>
<dbReference type="InterPro" id="IPR011333">
    <property type="entry name" value="SKP1/BTB/POZ_sf"/>
</dbReference>
<accession>A0A564YLS6</accession>
<name>A0A564YLS6_HYMDI</name>
<reference evidence="2 3" key="1">
    <citation type="submission" date="2019-07" db="EMBL/GenBank/DDBJ databases">
        <authorList>
            <person name="Jastrzebski P J."/>
            <person name="Paukszto L."/>
            <person name="Jastrzebski P J."/>
        </authorList>
    </citation>
    <scope>NUCLEOTIDE SEQUENCE [LARGE SCALE GENOMIC DNA]</scope>
    <source>
        <strain evidence="2 3">WMS-il1</strain>
    </source>
</reference>
<dbReference type="EMBL" id="CABIJS010000244">
    <property type="protein sequence ID" value="VUZ47593.1"/>
    <property type="molecule type" value="Genomic_DNA"/>
</dbReference>
<organism evidence="2 3">
    <name type="scientific">Hymenolepis diminuta</name>
    <name type="common">Rat tapeworm</name>
    <dbReference type="NCBI Taxonomy" id="6216"/>
    <lineage>
        <taxon>Eukaryota</taxon>
        <taxon>Metazoa</taxon>
        <taxon>Spiralia</taxon>
        <taxon>Lophotrochozoa</taxon>
        <taxon>Platyhelminthes</taxon>
        <taxon>Cestoda</taxon>
        <taxon>Eucestoda</taxon>
        <taxon>Cyclophyllidea</taxon>
        <taxon>Hymenolepididae</taxon>
        <taxon>Hymenolepis</taxon>
    </lineage>
</organism>
<evidence type="ECO:0000313" key="2">
    <source>
        <dbReference type="EMBL" id="VUZ47593.1"/>
    </source>
</evidence>